<sequence>METGIDSFAGTNAHDIRPTAAQYMQEMTNLLDRIQFADEAGLDVFGIGEHHRKEFMDSAPTVIMGAAAARTKKIRLASAVTVLSAADPVRVFQSFATLDIISGGRAEIVAGRGSFIEAFPLFGYDLEDYDALFAEKLDLLLALRDKETINWQGTFRPALVNQTVYPRPVQETLPVWLGVGGTPQSFVRAGMLGLPLMVAVIGGETHRFKPLIDLYREAGKRAGHAPERLKVGLHSLGYVAATRQQALDTYFPGYAETFTRIGRERGWPPVTRPHFEAQTREKGALLIGSPDEVADKILRHSEALGGISRVTFQMDNAGLSHRQLLDAIELIGKHIAPVLR</sequence>
<dbReference type="AlphaFoldDB" id="A0A1S2VQF4"/>
<dbReference type="SUPFAM" id="SSF51679">
    <property type="entry name" value="Bacterial luciferase-like"/>
    <property type="match status" value="1"/>
</dbReference>
<evidence type="ECO:0000256" key="2">
    <source>
        <dbReference type="ARBA" id="ARBA00023033"/>
    </source>
</evidence>
<dbReference type="InterPro" id="IPR036661">
    <property type="entry name" value="Luciferase-like_sf"/>
</dbReference>
<dbReference type="RefSeq" id="WP_071501498.1">
    <property type="nucleotide sequence ID" value="NZ_MORL01000001.1"/>
</dbReference>
<proteinExistence type="predicted"/>
<protein>
    <submittedName>
        <fullName evidence="4">Luciferase</fullName>
    </submittedName>
</protein>
<dbReference type="InterPro" id="IPR011251">
    <property type="entry name" value="Luciferase-like_dom"/>
</dbReference>
<feature type="domain" description="Luciferase-like" evidence="3">
    <location>
        <begin position="19"/>
        <end position="302"/>
    </location>
</feature>
<dbReference type="Gene3D" id="3.20.20.30">
    <property type="entry name" value="Luciferase-like domain"/>
    <property type="match status" value="1"/>
</dbReference>
<dbReference type="PANTHER" id="PTHR30137">
    <property type="entry name" value="LUCIFERASE-LIKE MONOOXYGENASE"/>
    <property type="match status" value="1"/>
</dbReference>
<dbReference type="OrthoDB" id="9776438at2"/>
<evidence type="ECO:0000259" key="3">
    <source>
        <dbReference type="Pfam" id="PF00296"/>
    </source>
</evidence>
<comment type="caution">
    <text evidence="4">The sequence shown here is derived from an EMBL/GenBank/DDBJ whole genome shotgun (WGS) entry which is preliminary data.</text>
</comment>
<dbReference type="InterPro" id="IPR050766">
    <property type="entry name" value="Bact_Lucif_Oxidored"/>
</dbReference>
<keyword evidence="2" id="KW-0503">Monooxygenase</keyword>
<dbReference type="Proteomes" id="UP000181790">
    <property type="component" value="Unassembled WGS sequence"/>
</dbReference>
<dbReference type="NCBIfam" id="TIGR03858">
    <property type="entry name" value="LLM_2I7G"/>
    <property type="match status" value="1"/>
</dbReference>
<evidence type="ECO:0000313" key="4">
    <source>
        <dbReference type="EMBL" id="OIN60992.1"/>
    </source>
</evidence>
<dbReference type="GO" id="GO:0005829">
    <property type="term" value="C:cytosol"/>
    <property type="evidence" value="ECO:0007669"/>
    <property type="project" value="TreeGrafter"/>
</dbReference>
<dbReference type="Pfam" id="PF00296">
    <property type="entry name" value="Bac_luciferase"/>
    <property type="match status" value="1"/>
</dbReference>
<dbReference type="InterPro" id="IPR022290">
    <property type="entry name" value="LLM_Atu2307-like"/>
</dbReference>
<reference evidence="4 5" key="1">
    <citation type="submission" date="2016-10" db="EMBL/GenBank/DDBJ databases">
        <title>Arsenicibacter rosenii gen. nov., sp. nov., an efficient arsenic-methylating bacterium isolated from an arsenic-contaminated paddy soil.</title>
        <authorList>
            <person name="Huang K."/>
        </authorList>
    </citation>
    <scope>NUCLEOTIDE SEQUENCE [LARGE SCALE GENOMIC DNA]</scope>
    <source>
        <strain evidence="4 5">SM-1</strain>
    </source>
</reference>
<keyword evidence="1" id="KW-0560">Oxidoreductase</keyword>
<gene>
    <name evidence="4" type="ORF">BLX24_02630</name>
</gene>
<keyword evidence="5" id="KW-1185">Reference proteome</keyword>
<evidence type="ECO:0000256" key="1">
    <source>
        <dbReference type="ARBA" id="ARBA00023002"/>
    </source>
</evidence>
<dbReference type="GO" id="GO:0004497">
    <property type="term" value="F:monooxygenase activity"/>
    <property type="evidence" value="ECO:0007669"/>
    <property type="project" value="UniProtKB-KW"/>
</dbReference>
<dbReference type="GO" id="GO:0016705">
    <property type="term" value="F:oxidoreductase activity, acting on paired donors, with incorporation or reduction of molecular oxygen"/>
    <property type="evidence" value="ECO:0007669"/>
    <property type="project" value="InterPro"/>
</dbReference>
<accession>A0A1S2VQF4</accession>
<dbReference type="PANTHER" id="PTHR30137:SF8">
    <property type="entry name" value="BLR5498 PROTEIN"/>
    <property type="match status" value="1"/>
</dbReference>
<evidence type="ECO:0000313" key="5">
    <source>
        <dbReference type="Proteomes" id="UP000181790"/>
    </source>
</evidence>
<dbReference type="EMBL" id="MORL01000001">
    <property type="protein sequence ID" value="OIN60992.1"/>
    <property type="molecule type" value="Genomic_DNA"/>
</dbReference>
<organism evidence="4 5">
    <name type="scientific">Arsenicibacter rosenii</name>
    <dbReference type="NCBI Taxonomy" id="1750698"/>
    <lineage>
        <taxon>Bacteria</taxon>
        <taxon>Pseudomonadati</taxon>
        <taxon>Bacteroidota</taxon>
        <taxon>Cytophagia</taxon>
        <taxon>Cytophagales</taxon>
        <taxon>Spirosomataceae</taxon>
        <taxon>Arsenicibacter</taxon>
    </lineage>
</organism>
<name>A0A1S2VQF4_9BACT</name>